<reference evidence="2 3" key="1">
    <citation type="submission" date="2016-11" db="EMBL/GenBank/DDBJ databases">
        <authorList>
            <person name="Varghese N."/>
            <person name="Submissions S."/>
        </authorList>
    </citation>
    <scope>NUCLEOTIDE SEQUENCE [LARGE SCALE GENOMIC DNA]</scope>
    <source>
        <strain evidence="2 3">PA</strain>
    </source>
</reference>
<dbReference type="RefSeq" id="WP_178140816.1">
    <property type="nucleotide sequence ID" value="NZ_FQYL01000005.1"/>
</dbReference>
<dbReference type="EMBL" id="FQYL01000005">
    <property type="protein sequence ID" value="SHI79718.1"/>
    <property type="molecule type" value="Genomic_DNA"/>
</dbReference>
<name>A0ABY1I965_9ACTO</name>
<sequence length="52" mass="5821">MFIENDENDDDADVEQPVHPHREFPNLADCKSKFTTTKGIIATGIFIKSITA</sequence>
<organism evidence="2 3">
    <name type="scientific">Actinomyces denticolens</name>
    <dbReference type="NCBI Taxonomy" id="52767"/>
    <lineage>
        <taxon>Bacteria</taxon>
        <taxon>Bacillati</taxon>
        <taxon>Actinomycetota</taxon>
        <taxon>Actinomycetes</taxon>
        <taxon>Actinomycetales</taxon>
        <taxon>Actinomycetaceae</taxon>
        <taxon>Actinomyces</taxon>
    </lineage>
</organism>
<evidence type="ECO:0000256" key="1">
    <source>
        <dbReference type="SAM" id="MobiDB-lite"/>
    </source>
</evidence>
<protein>
    <submittedName>
        <fullName evidence="2">Uncharacterized protein</fullName>
    </submittedName>
</protein>
<comment type="caution">
    <text evidence="2">The sequence shown here is derived from an EMBL/GenBank/DDBJ whole genome shotgun (WGS) entry which is preliminary data.</text>
</comment>
<evidence type="ECO:0000313" key="2">
    <source>
        <dbReference type="EMBL" id="SHI79718.1"/>
    </source>
</evidence>
<evidence type="ECO:0000313" key="3">
    <source>
        <dbReference type="Proteomes" id="UP000184390"/>
    </source>
</evidence>
<gene>
    <name evidence="2" type="ORF">SAMN05216246_10539</name>
</gene>
<feature type="compositionally biased region" description="Acidic residues" evidence="1">
    <location>
        <begin position="1"/>
        <end position="14"/>
    </location>
</feature>
<dbReference type="Proteomes" id="UP000184390">
    <property type="component" value="Unassembled WGS sequence"/>
</dbReference>
<keyword evidence="3" id="KW-1185">Reference proteome</keyword>
<accession>A0ABY1I965</accession>
<feature type="region of interest" description="Disordered" evidence="1">
    <location>
        <begin position="1"/>
        <end position="25"/>
    </location>
</feature>
<proteinExistence type="predicted"/>